<sequence length="98" mass="10875">MVKLLILLFVSLSALAAPMTEQEALNELRNAGMSENGLNTLIKLDNEFKEQYPVVGVNKAASDKFIAEFSVKAQSVVNSLTPEDQTVYNNHVKKYSQE</sequence>
<feature type="signal peptide" evidence="1">
    <location>
        <begin position="1"/>
        <end position="16"/>
    </location>
</feature>
<evidence type="ECO:0000313" key="2">
    <source>
        <dbReference type="Proteomes" id="UP000095282"/>
    </source>
</evidence>
<reference evidence="3" key="1">
    <citation type="submission" date="2016-11" db="UniProtKB">
        <authorList>
            <consortium name="WormBaseParasite"/>
        </authorList>
    </citation>
    <scope>IDENTIFICATION</scope>
</reference>
<keyword evidence="2" id="KW-1185">Reference proteome</keyword>
<feature type="chain" id="PRO_5009309428" evidence="1">
    <location>
        <begin position="17"/>
        <end position="98"/>
    </location>
</feature>
<keyword evidence="1" id="KW-0732">Signal</keyword>
<dbReference type="PANTHER" id="PTHR33272">
    <property type="entry name" value="PROTEIN CBG22877-RELATED"/>
    <property type="match status" value="1"/>
</dbReference>
<proteinExistence type="predicted"/>
<name>A0A1I7UW20_9PELO</name>
<dbReference type="AlphaFoldDB" id="A0A1I7UW20"/>
<accession>A0A1I7UW20</accession>
<protein>
    <submittedName>
        <fullName evidence="3">DUF148 domain-containing protein</fullName>
    </submittedName>
</protein>
<dbReference type="eggNOG" id="ENOG502TIS8">
    <property type="taxonomic scope" value="Eukaryota"/>
</dbReference>
<dbReference type="WBParaSite" id="Csp11.Scaffold630.g19919.t1">
    <property type="protein sequence ID" value="Csp11.Scaffold630.g19919.t1"/>
    <property type="gene ID" value="Csp11.Scaffold630.g19919"/>
</dbReference>
<dbReference type="InterPro" id="IPR027913">
    <property type="entry name" value="DUF4473"/>
</dbReference>
<organism evidence="2 3">
    <name type="scientific">Caenorhabditis tropicalis</name>
    <dbReference type="NCBI Taxonomy" id="1561998"/>
    <lineage>
        <taxon>Eukaryota</taxon>
        <taxon>Metazoa</taxon>
        <taxon>Ecdysozoa</taxon>
        <taxon>Nematoda</taxon>
        <taxon>Chromadorea</taxon>
        <taxon>Rhabditida</taxon>
        <taxon>Rhabditina</taxon>
        <taxon>Rhabditomorpha</taxon>
        <taxon>Rhabditoidea</taxon>
        <taxon>Rhabditidae</taxon>
        <taxon>Peloderinae</taxon>
        <taxon>Caenorhabditis</taxon>
    </lineage>
</organism>
<evidence type="ECO:0000256" key="1">
    <source>
        <dbReference type="SAM" id="SignalP"/>
    </source>
</evidence>
<dbReference type="Pfam" id="PF14747">
    <property type="entry name" value="DUF4473"/>
    <property type="match status" value="1"/>
</dbReference>
<evidence type="ECO:0000313" key="3">
    <source>
        <dbReference type="WBParaSite" id="Csp11.Scaffold630.g19919.t1"/>
    </source>
</evidence>
<dbReference type="Proteomes" id="UP000095282">
    <property type="component" value="Unplaced"/>
</dbReference>